<gene>
    <name evidence="2" type="ORF">PFISCL1PPCAC_28365</name>
</gene>
<evidence type="ECO:0000313" key="3">
    <source>
        <dbReference type="Proteomes" id="UP001432322"/>
    </source>
</evidence>
<sequence length="158" mass="18029">QSRHSFHFNSPFRPKNTVMESVKGAEEGTAIVRKIAGLYKRWAYFISRHIFLLIFLSSVISAAGALKILMTPFKNDITGYTPVGSRSLEELKIFQKFFEANGSANTAMFLLIVPKDKGNVLREPILNEVVRVEKILTNNFTMPNHRTGKQESYKQFCR</sequence>
<keyword evidence="1" id="KW-0812">Transmembrane</keyword>
<name>A0AAV5X0G2_9BILA</name>
<dbReference type="PANTHER" id="PTHR10796">
    <property type="entry name" value="PATCHED-RELATED"/>
    <property type="match status" value="1"/>
</dbReference>
<keyword evidence="3" id="KW-1185">Reference proteome</keyword>
<feature type="non-terminal residue" evidence="2">
    <location>
        <position position="1"/>
    </location>
</feature>
<feature type="non-terminal residue" evidence="2">
    <location>
        <position position="158"/>
    </location>
</feature>
<organism evidence="2 3">
    <name type="scientific">Pristionchus fissidentatus</name>
    <dbReference type="NCBI Taxonomy" id="1538716"/>
    <lineage>
        <taxon>Eukaryota</taxon>
        <taxon>Metazoa</taxon>
        <taxon>Ecdysozoa</taxon>
        <taxon>Nematoda</taxon>
        <taxon>Chromadorea</taxon>
        <taxon>Rhabditida</taxon>
        <taxon>Rhabditina</taxon>
        <taxon>Diplogasteromorpha</taxon>
        <taxon>Diplogasteroidea</taxon>
        <taxon>Neodiplogasteridae</taxon>
        <taxon>Pristionchus</taxon>
    </lineage>
</organism>
<evidence type="ECO:0000313" key="2">
    <source>
        <dbReference type="EMBL" id="GMT37068.1"/>
    </source>
</evidence>
<keyword evidence="1" id="KW-0472">Membrane</keyword>
<dbReference type="GO" id="GO:0005886">
    <property type="term" value="C:plasma membrane"/>
    <property type="evidence" value="ECO:0007669"/>
    <property type="project" value="TreeGrafter"/>
</dbReference>
<dbReference type="GO" id="GO:0006897">
    <property type="term" value="P:endocytosis"/>
    <property type="evidence" value="ECO:0007669"/>
    <property type="project" value="TreeGrafter"/>
</dbReference>
<evidence type="ECO:0000256" key="1">
    <source>
        <dbReference type="SAM" id="Phobius"/>
    </source>
</evidence>
<accession>A0AAV5X0G2</accession>
<protein>
    <submittedName>
        <fullName evidence="2">Uncharacterized protein</fullName>
    </submittedName>
</protein>
<dbReference type="PANTHER" id="PTHR10796:SF88">
    <property type="entry name" value="SSD DOMAIN-CONTAINING PROTEIN"/>
    <property type="match status" value="1"/>
</dbReference>
<reference evidence="2" key="1">
    <citation type="submission" date="2023-10" db="EMBL/GenBank/DDBJ databases">
        <title>Genome assembly of Pristionchus species.</title>
        <authorList>
            <person name="Yoshida K."/>
            <person name="Sommer R.J."/>
        </authorList>
    </citation>
    <scope>NUCLEOTIDE SEQUENCE</scope>
    <source>
        <strain evidence="2">RS5133</strain>
    </source>
</reference>
<dbReference type="GO" id="GO:0030659">
    <property type="term" value="C:cytoplasmic vesicle membrane"/>
    <property type="evidence" value="ECO:0007669"/>
    <property type="project" value="TreeGrafter"/>
</dbReference>
<dbReference type="GO" id="GO:0018996">
    <property type="term" value="P:molting cycle, collagen and cuticulin-based cuticle"/>
    <property type="evidence" value="ECO:0007669"/>
    <property type="project" value="TreeGrafter"/>
</dbReference>
<proteinExistence type="predicted"/>
<keyword evidence="1" id="KW-1133">Transmembrane helix</keyword>
<dbReference type="Proteomes" id="UP001432322">
    <property type="component" value="Unassembled WGS sequence"/>
</dbReference>
<dbReference type="InterPro" id="IPR051697">
    <property type="entry name" value="Patched_domain-protein"/>
</dbReference>
<dbReference type="AlphaFoldDB" id="A0AAV5X0G2"/>
<comment type="caution">
    <text evidence="2">The sequence shown here is derived from an EMBL/GenBank/DDBJ whole genome shotgun (WGS) entry which is preliminary data.</text>
</comment>
<dbReference type="EMBL" id="BTSY01000032">
    <property type="protein sequence ID" value="GMT37068.1"/>
    <property type="molecule type" value="Genomic_DNA"/>
</dbReference>
<feature type="transmembrane region" description="Helical" evidence="1">
    <location>
        <begin position="50"/>
        <end position="70"/>
    </location>
</feature>